<dbReference type="EMBL" id="CAJJDO010000112">
    <property type="protein sequence ID" value="CAD8196264.1"/>
    <property type="molecule type" value="Genomic_DNA"/>
</dbReference>
<name>A0A8S1X297_9CILI</name>
<keyword evidence="1" id="KW-0812">Transmembrane</keyword>
<sequence>MEEQQQQFNQEQSYKEAKDKLNDIVDTIVFITMQNIPLGIPTKIGKQQATQNQSNNINSFQNQEILLFLGFDHSFIDPLYSHYSSNKIIQDHEYIKIVELEIESKQYYLINAPFSLEGIKNQKLCRKQCVTRLTLKSFLETLKEQKFHVIVNFEKLQGENNQTKLNSIIDFGLLNFGQFVFKDQMISLIFENNNCQEVSHCFTKDISQQNLQISHYLKEQFLRLIVQKDKFYKPNTEKEQNYGIMTLFLQQNLDDYAISLTNILRRFQDLLLSLQQIPCLEDEQELNKSLIQYLDNLDDVIQKNSNEQLQSISQLFRVIDQINQKYLQSINNYIKSLNYSNFKKFLKEKNISVADIEIPYQLVSLQQISYINNFFEKYINEEYLEKNINEVKNLCINIKCWKSCCQSQVERIIYNFLQIIKEIQDEPNQQREVGVFVFGKSKVGKNPECLSIEERLSNLCYGLKEGYQSEFEIGHGYKSKTQKVSGIQMNDIWFYDCPGFDDNISEEIRIAHRISLYNHLIKTKIVIGFILVDSSINNLQIIKDTLDPFFLLLKDRNQLTKENNKWASLVLVKPEQNTRKDHINQWDDIFQGLLEGKYSFYQEMYENDNQCIEFPKPKKEMLPEQILFQNQELKRQILQIINDKKQQQQQQQFQLNFELSIESRIFYQYENVLQKLQIKIEQIVSLLIAQIDQYVLKVQDPFDEKKNLFQNLQSFMVDEINQENVKEILQNILKWCQLNKQFKFNSQFLQSTINDVLDCLKIEKCFKNTQISPIKVNTQIINKNVEKIMKIIKENGYAELVLDTSLMLGAFALVISSVGTAFIGTAATKEMIQILAVKISKQVAKRAAILGLSGVGFGTPFIIHCYRQGLLKWRYENYLRETEQKRYQPQRNQI</sequence>
<reference evidence="2" key="1">
    <citation type="submission" date="2021-01" db="EMBL/GenBank/DDBJ databases">
        <authorList>
            <consortium name="Genoscope - CEA"/>
            <person name="William W."/>
        </authorList>
    </citation>
    <scope>NUCLEOTIDE SEQUENCE</scope>
</reference>
<comment type="caution">
    <text evidence="2">The sequence shown here is derived from an EMBL/GenBank/DDBJ whole genome shotgun (WGS) entry which is preliminary data.</text>
</comment>
<dbReference type="AlphaFoldDB" id="A0A8S1X297"/>
<dbReference type="Proteomes" id="UP000689195">
    <property type="component" value="Unassembled WGS sequence"/>
</dbReference>
<gene>
    <name evidence="2" type="ORF">PPENT_87.1.T1120040</name>
</gene>
<proteinExistence type="predicted"/>
<accession>A0A8S1X297</accession>
<keyword evidence="3" id="KW-1185">Reference proteome</keyword>
<evidence type="ECO:0000313" key="2">
    <source>
        <dbReference type="EMBL" id="CAD8196264.1"/>
    </source>
</evidence>
<keyword evidence="1" id="KW-1133">Transmembrane helix</keyword>
<keyword evidence="1" id="KW-0472">Membrane</keyword>
<evidence type="ECO:0000256" key="1">
    <source>
        <dbReference type="SAM" id="Phobius"/>
    </source>
</evidence>
<protein>
    <recommendedName>
        <fullName evidence="4">Transmembrane protein</fullName>
    </recommendedName>
</protein>
<organism evidence="2 3">
    <name type="scientific">Paramecium pentaurelia</name>
    <dbReference type="NCBI Taxonomy" id="43138"/>
    <lineage>
        <taxon>Eukaryota</taxon>
        <taxon>Sar</taxon>
        <taxon>Alveolata</taxon>
        <taxon>Ciliophora</taxon>
        <taxon>Intramacronucleata</taxon>
        <taxon>Oligohymenophorea</taxon>
        <taxon>Peniculida</taxon>
        <taxon>Parameciidae</taxon>
        <taxon>Paramecium</taxon>
    </lineage>
</organism>
<feature type="transmembrane region" description="Helical" evidence="1">
    <location>
        <begin position="847"/>
        <end position="869"/>
    </location>
</feature>
<evidence type="ECO:0000313" key="3">
    <source>
        <dbReference type="Proteomes" id="UP000689195"/>
    </source>
</evidence>
<evidence type="ECO:0008006" key="4">
    <source>
        <dbReference type="Google" id="ProtNLM"/>
    </source>
</evidence>
<feature type="transmembrane region" description="Helical" evidence="1">
    <location>
        <begin position="806"/>
        <end position="827"/>
    </location>
</feature>